<dbReference type="InterPro" id="IPR013087">
    <property type="entry name" value="Znf_C2H2_type"/>
</dbReference>
<dbReference type="PROSITE" id="PS50805">
    <property type="entry name" value="KRAB"/>
    <property type="match status" value="1"/>
</dbReference>
<dbReference type="PROSITE" id="PS51253">
    <property type="entry name" value="HTH_CENPB"/>
    <property type="match status" value="1"/>
</dbReference>
<dbReference type="InterPro" id="IPR036051">
    <property type="entry name" value="KRAB_dom_sf"/>
</dbReference>
<feature type="region of interest" description="Disordered" evidence="12">
    <location>
        <begin position="270"/>
        <end position="289"/>
    </location>
</feature>
<evidence type="ECO:0000256" key="1">
    <source>
        <dbReference type="ARBA" id="ARBA00004123"/>
    </source>
</evidence>
<evidence type="ECO:0000256" key="5">
    <source>
        <dbReference type="ARBA" id="ARBA00022771"/>
    </source>
</evidence>
<evidence type="ECO:0000256" key="12">
    <source>
        <dbReference type="SAM" id="MobiDB-lite"/>
    </source>
</evidence>
<dbReference type="SMART" id="SM00355">
    <property type="entry name" value="ZnF_C2H2"/>
    <property type="match status" value="9"/>
</dbReference>
<dbReference type="PROSITE" id="PS50157">
    <property type="entry name" value="ZINC_FINGER_C2H2_2"/>
    <property type="match status" value="9"/>
</dbReference>
<dbReference type="SMART" id="SM00349">
    <property type="entry name" value="KRAB"/>
    <property type="match status" value="1"/>
</dbReference>
<dbReference type="SUPFAM" id="SSF109640">
    <property type="entry name" value="KRAB domain (Kruppel-associated box)"/>
    <property type="match status" value="1"/>
</dbReference>
<proteinExistence type="inferred from homology"/>
<dbReference type="FunFam" id="3.30.160.60:FF:000136">
    <property type="entry name" value="GLI family zinc finger 4"/>
    <property type="match status" value="1"/>
</dbReference>
<comment type="similarity">
    <text evidence="2">Belongs to the krueppel C2H2-type zinc-finger protein family.</text>
</comment>
<evidence type="ECO:0000313" key="18">
    <source>
        <dbReference type="RefSeq" id="XP_020833279.1"/>
    </source>
</evidence>
<keyword evidence="7" id="KW-0805">Transcription regulation</keyword>
<dbReference type="Gene3D" id="6.10.140.140">
    <property type="match status" value="1"/>
</dbReference>
<dbReference type="InterPro" id="IPR006600">
    <property type="entry name" value="HTH_CenpB_DNA-bd_dom"/>
</dbReference>
<accession>A0A6P5JIS8</accession>
<evidence type="ECO:0000259" key="13">
    <source>
        <dbReference type="PROSITE" id="PS50157"/>
    </source>
</evidence>
<feature type="domain" description="HTH CENPB-type" evidence="15">
    <location>
        <begin position="57"/>
        <end position="130"/>
    </location>
</feature>
<keyword evidence="5 11" id="KW-0863">Zinc-finger</keyword>
<dbReference type="KEGG" id="pcw:110201753"/>
<dbReference type="FunFam" id="3.30.160.60:FF:002134">
    <property type="entry name" value="Zinc finger protein 616"/>
    <property type="match status" value="2"/>
</dbReference>
<dbReference type="GO" id="GO:0000981">
    <property type="term" value="F:DNA-binding transcription factor activity, RNA polymerase II-specific"/>
    <property type="evidence" value="ECO:0007669"/>
    <property type="project" value="TreeGrafter"/>
</dbReference>
<feature type="domain" description="KRAB" evidence="14">
    <location>
        <begin position="179"/>
        <end position="253"/>
    </location>
</feature>
<dbReference type="PANTHER" id="PTHR14003">
    <property type="entry name" value="TRANSCRIPTIONAL REPRESSOR PROTEIN YY"/>
    <property type="match status" value="1"/>
</dbReference>
<dbReference type="GeneID" id="110201753"/>
<keyword evidence="10" id="KW-0539">Nucleus</keyword>
<gene>
    <name evidence="17 18" type="primary">LOC110201753</name>
</gene>
<evidence type="ECO:0000313" key="16">
    <source>
        <dbReference type="Proteomes" id="UP000515140"/>
    </source>
</evidence>
<feature type="domain" description="C2H2-type" evidence="13">
    <location>
        <begin position="513"/>
        <end position="540"/>
    </location>
</feature>
<feature type="domain" description="C2H2-type" evidence="13">
    <location>
        <begin position="373"/>
        <end position="400"/>
    </location>
</feature>
<evidence type="ECO:0000256" key="8">
    <source>
        <dbReference type="ARBA" id="ARBA00023125"/>
    </source>
</evidence>
<feature type="domain" description="C2H2-type" evidence="13">
    <location>
        <begin position="541"/>
        <end position="568"/>
    </location>
</feature>
<reference evidence="17 18" key="1">
    <citation type="submission" date="2025-04" db="UniProtKB">
        <authorList>
            <consortium name="RefSeq"/>
        </authorList>
    </citation>
    <scope>IDENTIFICATION</scope>
    <source>
        <tissue evidence="17 18">Spleen</tissue>
    </source>
</reference>
<dbReference type="GO" id="GO:0008270">
    <property type="term" value="F:zinc ion binding"/>
    <property type="evidence" value="ECO:0007669"/>
    <property type="project" value="UniProtKB-KW"/>
</dbReference>
<evidence type="ECO:0000313" key="17">
    <source>
        <dbReference type="RefSeq" id="XP_020833278.1"/>
    </source>
</evidence>
<evidence type="ECO:0000256" key="11">
    <source>
        <dbReference type="PROSITE-ProRule" id="PRU00042"/>
    </source>
</evidence>
<dbReference type="PANTHER" id="PTHR14003:SF23">
    <property type="entry name" value="ZINC FINGER PROTEIN 143"/>
    <property type="match status" value="1"/>
</dbReference>
<evidence type="ECO:0000256" key="3">
    <source>
        <dbReference type="ARBA" id="ARBA00022723"/>
    </source>
</evidence>
<evidence type="ECO:0000256" key="4">
    <source>
        <dbReference type="ARBA" id="ARBA00022737"/>
    </source>
</evidence>
<dbReference type="SUPFAM" id="SSF46689">
    <property type="entry name" value="Homeodomain-like"/>
    <property type="match status" value="1"/>
</dbReference>
<dbReference type="SUPFAM" id="SSF57667">
    <property type="entry name" value="beta-beta-alpha zinc fingers"/>
    <property type="match status" value="5"/>
</dbReference>
<keyword evidence="4" id="KW-0677">Repeat</keyword>
<dbReference type="GO" id="GO:0000978">
    <property type="term" value="F:RNA polymerase II cis-regulatory region sequence-specific DNA binding"/>
    <property type="evidence" value="ECO:0007669"/>
    <property type="project" value="TreeGrafter"/>
</dbReference>
<dbReference type="GO" id="GO:0000785">
    <property type="term" value="C:chromatin"/>
    <property type="evidence" value="ECO:0007669"/>
    <property type="project" value="TreeGrafter"/>
</dbReference>
<name>A0A6P5JIS8_PHACI</name>
<dbReference type="Gene3D" id="1.10.10.60">
    <property type="entry name" value="Homeodomain-like"/>
    <property type="match status" value="2"/>
</dbReference>
<dbReference type="FunFam" id="3.30.160.60:FF:002343">
    <property type="entry name" value="Zinc finger protein 33A"/>
    <property type="match status" value="2"/>
</dbReference>
<dbReference type="Proteomes" id="UP000515140">
    <property type="component" value="Unplaced"/>
</dbReference>
<evidence type="ECO:0000256" key="10">
    <source>
        <dbReference type="ARBA" id="ARBA00023242"/>
    </source>
</evidence>
<dbReference type="InterPro" id="IPR001909">
    <property type="entry name" value="KRAB"/>
</dbReference>
<evidence type="ECO:0000256" key="9">
    <source>
        <dbReference type="ARBA" id="ARBA00023163"/>
    </source>
</evidence>
<dbReference type="FunFam" id="3.30.160.60:FF:002402">
    <property type="entry name" value="Zinc finger protein 347"/>
    <property type="match status" value="1"/>
</dbReference>
<dbReference type="FunFam" id="3.30.160.60:FF:000688">
    <property type="entry name" value="zinc finger protein 197 isoform X1"/>
    <property type="match status" value="1"/>
</dbReference>
<protein>
    <submittedName>
        <fullName evidence="17 18">Zinc finger protein 2 homolog isoform X1</fullName>
    </submittedName>
</protein>
<dbReference type="RefSeq" id="XP_020833278.1">
    <property type="nucleotide sequence ID" value="XM_020977619.1"/>
</dbReference>
<dbReference type="FunFam" id="3.30.160.60:FF:001498">
    <property type="entry name" value="Zinc finger protein 404"/>
    <property type="match status" value="1"/>
</dbReference>
<evidence type="ECO:0000256" key="2">
    <source>
        <dbReference type="ARBA" id="ARBA00006991"/>
    </source>
</evidence>
<dbReference type="FunFam" id="3.30.160.60:FF:002254">
    <property type="entry name" value="Zinc finger protein 540"/>
    <property type="match status" value="1"/>
</dbReference>
<dbReference type="Pfam" id="PF09607">
    <property type="entry name" value="BrkDBD"/>
    <property type="match status" value="1"/>
</dbReference>
<dbReference type="CDD" id="cd07765">
    <property type="entry name" value="KRAB_A-box"/>
    <property type="match status" value="1"/>
</dbReference>
<feature type="domain" description="C2H2-type" evidence="13">
    <location>
        <begin position="597"/>
        <end position="624"/>
    </location>
</feature>
<dbReference type="GO" id="GO:0031519">
    <property type="term" value="C:PcG protein complex"/>
    <property type="evidence" value="ECO:0007669"/>
    <property type="project" value="TreeGrafter"/>
</dbReference>
<dbReference type="InterPro" id="IPR018586">
    <property type="entry name" value="Brinker_DNA-bd"/>
</dbReference>
<evidence type="ECO:0000259" key="14">
    <source>
        <dbReference type="PROSITE" id="PS50805"/>
    </source>
</evidence>
<evidence type="ECO:0000256" key="7">
    <source>
        <dbReference type="ARBA" id="ARBA00023015"/>
    </source>
</evidence>
<dbReference type="SMART" id="SM00674">
    <property type="entry name" value="CENPB"/>
    <property type="match status" value="1"/>
</dbReference>
<feature type="domain" description="C2H2-type" evidence="13">
    <location>
        <begin position="457"/>
        <end position="484"/>
    </location>
</feature>
<dbReference type="Pfam" id="PF00096">
    <property type="entry name" value="zf-C2H2"/>
    <property type="match status" value="7"/>
</dbReference>
<dbReference type="PROSITE" id="PS00028">
    <property type="entry name" value="ZINC_FINGER_C2H2_1"/>
    <property type="match status" value="9"/>
</dbReference>
<keyword evidence="8" id="KW-0238">DNA-binding</keyword>
<dbReference type="InterPro" id="IPR036236">
    <property type="entry name" value="Znf_C2H2_sf"/>
</dbReference>
<keyword evidence="16" id="KW-1185">Reference proteome</keyword>
<evidence type="ECO:0000259" key="15">
    <source>
        <dbReference type="PROSITE" id="PS51253"/>
    </source>
</evidence>
<dbReference type="InterPro" id="IPR009057">
    <property type="entry name" value="Homeodomain-like_sf"/>
</dbReference>
<dbReference type="GO" id="GO:0005667">
    <property type="term" value="C:transcription regulator complex"/>
    <property type="evidence" value="ECO:0007669"/>
    <property type="project" value="TreeGrafter"/>
</dbReference>
<dbReference type="AlphaFoldDB" id="A0A6P5JIS8"/>
<dbReference type="FunFam" id="3.30.160.60:FF:004935">
    <property type="match status" value="1"/>
</dbReference>
<organism evidence="16 17">
    <name type="scientific">Phascolarctos cinereus</name>
    <name type="common">Koala</name>
    <dbReference type="NCBI Taxonomy" id="38626"/>
    <lineage>
        <taxon>Eukaryota</taxon>
        <taxon>Metazoa</taxon>
        <taxon>Chordata</taxon>
        <taxon>Craniata</taxon>
        <taxon>Vertebrata</taxon>
        <taxon>Euteleostomi</taxon>
        <taxon>Mammalia</taxon>
        <taxon>Metatheria</taxon>
        <taxon>Diprotodontia</taxon>
        <taxon>Phascolarctidae</taxon>
        <taxon>Phascolarctos</taxon>
    </lineage>
</organism>
<dbReference type="Pfam" id="PF01352">
    <property type="entry name" value="KRAB"/>
    <property type="match status" value="1"/>
</dbReference>
<dbReference type="Pfam" id="PF03221">
    <property type="entry name" value="HTH_Tnp_Tc5"/>
    <property type="match status" value="1"/>
</dbReference>
<dbReference type="Gene3D" id="3.30.160.60">
    <property type="entry name" value="Classic Zinc Finger"/>
    <property type="match status" value="9"/>
</dbReference>
<feature type="domain" description="C2H2-type" evidence="13">
    <location>
        <begin position="485"/>
        <end position="512"/>
    </location>
</feature>
<keyword evidence="6" id="KW-0862">Zinc</keyword>
<feature type="domain" description="C2H2-type" evidence="13">
    <location>
        <begin position="429"/>
        <end position="456"/>
    </location>
</feature>
<evidence type="ECO:0000256" key="6">
    <source>
        <dbReference type="ARBA" id="ARBA00022833"/>
    </source>
</evidence>
<sequence>MGKYRNYSAGFKLKVIVFAEQHGNRAAERQFSVSEKLVRDWRKQKDKLENTNLSRRAFRGPKTGKFPQIDEEVFVYVNEMRNSGYRISYEMLQMKAREVARKHNILTTQFKESRGWVMRFLRRCNLSVRRRATVCQKLPPDYADKLCLLRTLLFPGKKFLKEETMAPVFLTSRACQESVTFRDVAVDFTQEEWGLLGPDQKELYREVMLENYWNLVCLGWESMFETKVSILTPEQSSQKRLTRDGLCASNLEESWKYDSWIQKQQRDHEEFPQQVKVTQKKPSRDVSGHKYNKLDSSISLQPVILPQEKISVEKDFCKCDTHRENFRLYTHLLKCNKMYPKKIFSMCTECGKSFRYNLTPIENQRICTKAKEYKCNECEKAFCWRSQLIKHQAIHTGEKPYVCQECGKAFRQSSHLTQHKTIHTGEKPYECDGCGKTFRQRKGLTEHQKIHTGEKPYECNECGKAFRQRKGLTEHQKIHTGEKPYVCNECGKAFSQRTDFIRHQRIHTGEKPYKCNECGKAFSQRKGLTEHNKIHTGEKPYDCNECGKAFSQKTDLVRHQRIHTGEKPYKCSECGKAFSQRTGLTDHQNIHTGEKVYKCNECGKCFRQNRGLSEHRKIHSGRKVCERN</sequence>
<comment type="subcellular location">
    <subcellularLocation>
        <location evidence="1">Nucleus</location>
    </subcellularLocation>
</comment>
<dbReference type="RefSeq" id="XP_020833279.1">
    <property type="nucleotide sequence ID" value="XM_020977620.1"/>
</dbReference>
<keyword evidence="9" id="KW-0804">Transcription</keyword>
<feature type="domain" description="C2H2-type" evidence="13">
    <location>
        <begin position="401"/>
        <end position="428"/>
    </location>
</feature>
<dbReference type="Pfam" id="PF13465">
    <property type="entry name" value="zf-H2C2_2"/>
    <property type="match status" value="1"/>
</dbReference>
<keyword evidence="3" id="KW-0479">Metal-binding</keyword>
<feature type="domain" description="C2H2-type" evidence="13">
    <location>
        <begin position="569"/>
        <end position="596"/>
    </location>
</feature>